<accession>A0ABD0VPY8</accession>
<reference evidence="2 3" key="1">
    <citation type="journal article" date="2024" name="Plant Biotechnol. J.">
        <title>Dendrobium thyrsiflorum genome and its molecular insights into genes involved in important horticultural traits.</title>
        <authorList>
            <person name="Chen B."/>
            <person name="Wang J.Y."/>
            <person name="Zheng P.J."/>
            <person name="Li K.L."/>
            <person name="Liang Y.M."/>
            <person name="Chen X.F."/>
            <person name="Zhang C."/>
            <person name="Zhao X."/>
            <person name="He X."/>
            <person name="Zhang G.Q."/>
            <person name="Liu Z.J."/>
            <person name="Xu Q."/>
        </authorList>
    </citation>
    <scope>NUCLEOTIDE SEQUENCE [LARGE SCALE GENOMIC DNA]</scope>
    <source>
        <strain evidence="2">GZMU011</strain>
    </source>
</reference>
<evidence type="ECO:0000256" key="1">
    <source>
        <dbReference type="SAM" id="MobiDB-lite"/>
    </source>
</evidence>
<proteinExistence type="predicted"/>
<feature type="region of interest" description="Disordered" evidence="1">
    <location>
        <begin position="1"/>
        <end position="25"/>
    </location>
</feature>
<name>A0ABD0VPY8_DENTH</name>
<dbReference type="EMBL" id="JANQDX010000003">
    <property type="protein sequence ID" value="KAL0926718.1"/>
    <property type="molecule type" value="Genomic_DNA"/>
</dbReference>
<comment type="caution">
    <text evidence="2">The sequence shown here is derived from an EMBL/GenBank/DDBJ whole genome shotgun (WGS) entry which is preliminary data.</text>
</comment>
<feature type="compositionally biased region" description="Low complexity" evidence="1">
    <location>
        <begin position="1"/>
        <end position="10"/>
    </location>
</feature>
<keyword evidence="3" id="KW-1185">Reference proteome</keyword>
<evidence type="ECO:0000313" key="2">
    <source>
        <dbReference type="EMBL" id="KAL0926718.1"/>
    </source>
</evidence>
<gene>
    <name evidence="2" type="ORF">M5K25_002962</name>
</gene>
<protein>
    <submittedName>
        <fullName evidence="2">Uncharacterized protein</fullName>
    </submittedName>
</protein>
<dbReference type="Proteomes" id="UP001552299">
    <property type="component" value="Unassembled WGS sequence"/>
</dbReference>
<evidence type="ECO:0000313" key="3">
    <source>
        <dbReference type="Proteomes" id="UP001552299"/>
    </source>
</evidence>
<organism evidence="2 3">
    <name type="scientific">Dendrobium thyrsiflorum</name>
    <name type="common">Pinecone-like raceme dendrobium</name>
    <name type="synonym">Orchid</name>
    <dbReference type="NCBI Taxonomy" id="117978"/>
    <lineage>
        <taxon>Eukaryota</taxon>
        <taxon>Viridiplantae</taxon>
        <taxon>Streptophyta</taxon>
        <taxon>Embryophyta</taxon>
        <taxon>Tracheophyta</taxon>
        <taxon>Spermatophyta</taxon>
        <taxon>Magnoliopsida</taxon>
        <taxon>Liliopsida</taxon>
        <taxon>Asparagales</taxon>
        <taxon>Orchidaceae</taxon>
        <taxon>Epidendroideae</taxon>
        <taxon>Malaxideae</taxon>
        <taxon>Dendrobiinae</taxon>
        <taxon>Dendrobium</taxon>
    </lineage>
</organism>
<sequence>MHNINTTNTTTKHHHHPRSLLQKSSPCEDSIPHLALIPSFQSPTCPLANRRRRNLTPCHLPRKQFMRRSSKDGYFMESEMEFGQKATVWKREKGKVAVVSTKGKGLRLESRKQTSKDYRLGLNWKHSREVYSAAVKKRLGATTGSWVGFFFLSKLLVQVVEDDFSLISNKKKKKSKNSISNEARIIGSNIFKDVSYLWWFRERMYVLAELWKYE</sequence>
<dbReference type="AlphaFoldDB" id="A0ABD0VPY8"/>